<evidence type="ECO:0000313" key="1">
    <source>
        <dbReference type="EMBL" id="OJJ42181.1"/>
    </source>
</evidence>
<dbReference type="RefSeq" id="XP_022576691.1">
    <property type="nucleotide sequence ID" value="XM_022724324.1"/>
</dbReference>
<name>A0A1L9S4W0_9EURO</name>
<evidence type="ECO:0000313" key="2">
    <source>
        <dbReference type="Proteomes" id="UP000184188"/>
    </source>
</evidence>
<proteinExistence type="predicted"/>
<reference evidence="2" key="1">
    <citation type="journal article" date="2017" name="Genome Biol.">
        <title>Comparative genomics reveals high biological diversity and specific adaptations in the industrially and medically important fungal genus Aspergillus.</title>
        <authorList>
            <person name="de Vries R.P."/>
            <person name="Riley R."/>
            <person name="Wiebenga A."/>
            <person name="Aguilar-Osorio G."/>
            <person name="Amillis S."/>
            <person name="Uchima C.A."/>
            <person name="Anderluh G."/>
            <person name="Asadollahi M."/>
            <person name="Askin M."/>
            <person name="Barry K."/>
            <person name="Battaglia E."/>
            <person name="Bayram O."/>
            <person name="Benocci T."/>
            <person name="Braus-Stromeyer S.A."/>
            <person name="Caldana C."/>
            <person name="Canovas D."/>
            <person name="Cerqueira G.C."/>
            <person name="Chen F."/>
            <person name="Chen W."/>
            <person name="Choi C."/>
            <person name="Clum A."/>
            <person name="Dos Santos R.A."/>
            <person name="Damasio A.R."/>
            <person name="Diallinas G."/>
            <person name="Emri T."/>
            <person name="Fekete E."/>
            <person name="Flipphi M."/>
            <person name="Freyberg S."/>
            <person name="Gallo A."/>
            <person name="Gournas C."/>
            <person name="Habgood R."/>
            <person name="Hainaut M."/>
            <person name="Harispe M.L."/>
            <person name="Henrissat B."/>
            <person name="Hilden K.S."/>
            <person name="Hope R."/>
            <person name="Hossain A."/>
            <person name="Karabika E."/>
            <person name="Karaffa L."/>
            <person name="Karanyi Z."/>
            <person name="Krasevec N."/>
            <person name="Kuo A."/>
            <person name="Kusch H."/>
            <person name="LaButti K."/>
            <person name="Lagendijk E.L."/>
            <person name="Lapidus A."/>
            <person name="Levasseur A."/>
            <person name="Lindquist E."/>
            <person name="Lipzen A."/>
            <person name="Logrieco A.F."/>
            <person name="MacCabe A."/>
            <person name="Maekelae M.R."/>
            <person name="Malavazi I."/>
            <person name="Melin P."/>
            <person name="Meyer V."/>
            <person name="Mielnichuk N."/>
            <person name="Miskei M."/>
            <person name="Molnar A.P."/>
            <person name="Mule G."/>
            <person name="Ngan C.Y."/>
            <person name="Orejas M."/>
            <person name="Orosz E."/>
            <person name="Ouedraogo J.P."/>
            <person name="Overkamp K.M."/>
            <person name="Park H.-S."/>
            <person name="Perrone G."/>
            <person name="Piumi F."/>
            <person name="Punt P.J."/>
            <person name="Ram A.F."/>
            <person name="Ramon A."/>
            <person name="Rauscher S."/>
            <person name="Record E."/>
            <person name="Riano-Pachon D.M."/>
            <person name="Robert V."/>
            <person name="Roehrig J."/>
            <person name="Ruller R."/>
            <person name="Salamov A."/>
            <person name="Salih N.S."/>
            <person name="Samson R.A."/>
            <person name="Sandor E."/>
            <person name="Sanguinetti M."/>
            <person name="Schuetze T."/>
            <person name="Sepcic K."/>
            <person name="Shelest E."/>
            <person name="Sherlock G."/>
            <person name="Sophianopoulou V."/>
            <person name="Squina F.M."/>
            <person name="Sun H."/>
            <person name="Susca A."/>
            <person name="Todd R.B."/>
            <person name="Tsang A."/>
            <person name="Unkles S.E."/>
            <person name="van de Wiele N."/>
            <person name="van Rossen-Uffink D."/>
            <person name="Oliveira J.V."/>
            <person name="Vesth T.C."/>
            <person name="Visser J."/>
            <person name="Yu J.-H."/>
            <person name="Zhou M."/>
            <person name="Andersen M.R."/>
            <person name="Archer D.B."/>
            <person name="Baker S.E."/>
            <person name="Benoit I."/>
            <person name="Brakhage A.A."/>
            <person name="Braus G.H."/>
            <person name="Fischer R."/>
            <person name="Frisvad J.C."/>
            <person name="Goldman G.H."/>
            <person name="Houbraken J."/>
            <person name="Oakley B."/>
            <person name="Pocsi I."/>
            <person name="Scazzocchio C."/>
            <person name="Seiboth B."/>
            <person name="vanKuyk P.A."/>
            <person name="Wortman J."/>
            <person name="Dyer P.S."/>
            <person name="Grigoriev I.V."/>
        </authorList>
    </citation>
    <scope>NUCLEOTIDE SEQUENCE [LARGE SCALE GENOMIC DNA]</scope>
    <source>
        <strain evidence="2">CBS 506.65</strain>
    </source>
</reference>
<dbReference type="VEuPathDB" id="FungiDB:ASPZODRAFT_137448"/>
<gene>
    <name evidence="1" type="ORF">ASPZODRAFT_137448</name>
</gene>
<sequence>MTTCRFVPDEDPDKDRIYDCLTEAAPKIGNTPWSVRGFFGEHNGELITSLGVVWGRG</sequence>
<dbReference type="Proteomes" id="UP000184188">
    <property type="component" value="Unassembled WGS sequence"/>
</dbReference>
<dbReference type="AlphaFoldDB" id="A0A1L9S4W0"/>
<dbReference type="EMBL" id="KV878366">
    <property type="protein sequence ID" value="OJJ42181.1"/>
    <property type="molecule type" value="Genomic_DNA"/>
</dbReference>
<accession>A0A1L9S4W0</accession>
<keyword evidence="2" id="KW-1185">Reference proteome</keyword>
<protein>
    <submittedName>
        <fullName evidence="1">Uncharacterized protein</fullName>
    </submittedName>
</protein>
<dbReference type="GeneID" id="34610789"/>
<organism evidence="1 2">
    <name type="scientific">Penicilliopsis zonata CBS 506.65</name>
    <dbReference type="NCBI Taxonomy" id="1073090"/>
    <lineage>
        <taxon>Eukaryota</taxon>
        <taxon>Fungi</taxon>
        <taxon>Dikarya</taxon>
        <taxon>Ascomycota</taxon>
        <taxon>Pezizomycotina</taxon>
        <taxon>Eurotiomycetes</taxon>
        <taxon>Eurotiomycetidae</taxon>
        <taxon>Eurotiales</taxon>
        <taxon>Aspergillaceae</taxon>
        <taxon>Penicilliopsis</taxon>
    </lineage>
</organism>